<dbReference type="GO" id="GO:0031470">
    <property type="term" value="C:carboxysome"/>
    <property type="evidence" value="ECO:0007669"/>
    <property type="project" value="UniProtKB-ARBA"/>
</dbReference>
<dbReference type="EMBL" id="NBYN01000004">
    <property type="protein sequence ID" value="OSO97126.1"/>
    <property type="molecule type" value="Genomic_DNA"/>
</dbReference>
<dbReference type="InterPro" id="IPR051159">
    <property type="entry name" value="Hexapeptide_acetyltransf"/>
</dbReference>
<evidence type="ECO:0008006" key="3">
    <source>
        <dbReference type="Google" id="ProtNLM"/>
    </source>
</evidence>
<evidence type="ECO:0000313" key="2">
    <source>
        <dbReference type="Proteomes" id="UP000192997"/>
    </source>
</evidence>
<organism evidence="1 2">
    <name type="scientific">Cylindrospermopsis raciborskii CENA303</name>
    <dbReference type="NCBI Taxonomy" id="1170769"/>
    <lineage>
        <taxon>Bacteria</taxon>
        <taxon>Bacillati</taxon>
        <taxon>Cyanobacteriota</taxon>
        <taxon>Cyanophyceae</taxon>
        <taxon>Nostocales</taxon>
        <taxon>Aphanizomenonaceae</taxon>
        <taxon>Cylindrospermopsis</taxon>
    </lineage>
</organism>
<dbReference type="PANTHER" id="PTHR23416:SF78">
    <property type="entry name" value="LIPOPOLYSACCHARIDE BIOSYNTHESIS O-ACETYL TRANSFERASE WBBJ-RELATED"/>
    <property type="match status" value="1"/>
</dbReference>
<proteinExistence type="predicted"/>
<protein>
    <recommendedName>
        <fullName evidence="3">Transferase</fullName>
    </recommendedName>
</protein>
<accession>A0A1X4GIY5</accession>
<gene>
    <name evidence="1" type="ORF">B7O87_01220</name>
</gene>
<reference evidence="2" key="1">
    <citation type="submission" date="2017-04" db="EMBL/GenBank/DDBJ databases">
        <authorList>
            <person name="Abreu V.A."/>
            <person name="Popin R.V."/>
            <person name="Rigonato J."/>
            <person name="Andreote A.P."/>
            <person name="Schaker P.C."/>
            <person name="Hoff-Risseti C."/>
            <person name="Alvarenga D.O."/>
            <person name="Varani A.M."/>
            <person name="Fiore M.F."/>
        </authorList>
    </citation>
    <scope>NUCLEOTIDE SEQUENCE [LARGE SCALE GENOMIC DNA]</scope>
    <source>
        <strain evidence="2">CENA303</strain>
    </source>
</reference>
<dbReference type="CDD" id="cd04647">
    <property type="entry name" value="LbH_MAT_like"/>
    <property type="match status" value="1"/>
</dbReference>
<dbReference type="RefSeq" id="WP_085726811.1">
    <property type="nucleotide sequence ID" value="NZ_NBYN01000004.1"/>
</dbReference>
<dbReference type="PANTHER" id="PTHR23416">
    <property type="entry name" value="SIALIC ACID SYNTHASE-RELATED"/>
    <property type="match status" value="1"/>
</dbReference>
<comment type="caution">
    <text evidence="1">The sequence shown here is derived from an EMBL/GenBank/DDBJ whole genome shotgun (WGS) entry which is preliminary data.</text>
</comment>
<dbReference type="AlphaFoldDB" id="A0A1X4GIY5"/>
<dbReference type="SUPFAM" id="SSF51161">
    <property type="entry name" value="Trimeric LpxA-like enzymes"/>
    <property type="match status" value="1"/>
</dbReference>
<dbReference type="InterPro" id="IPR011004">
    <property type="entry name" value="Trimer_LpxA-like_sf"/>
</dbReference>
<dbReference type="Gene3D" id="2.160.10.10">
    <property type="entry name" value="Hexapeptide repeat proteins"/>
    <property type="match status" value="1"/>
</dbReference>
<sequence>MRQIMLKLGKILPWKQSKHYWSDSNQLGVNQRMEIKGTSNQVVIGSGTTIYNLQIVIHGNNNKLIIGENCIVSGFLEMLGNGNEITIGSHTVFSTGVRLIAHGGKYIRIGEKCVIADLTDIRTTDSHSILNAEGERINPDESIDIGDRVWLTREVMILKGAVIGSDSVIGPRSIVTKKVPSNVVAIGIPARVVRTNISWLIESI</sequence>
<dbReference type="GO" id="GO:0043886">
    <property type="term" value="F:structural constituent of carboxysome shell"/>
    <property type="evidence" value="ECO:0007669"/>
    <property type="project" value="UniProtKB-ARBA"/>
</dbReference>
<evidence type="ECO:0000313" key="1">
    <source>
        <dbReference type="EMBL" id="OSO97126.1"/>
    </source>
</evidence>
<dbReference type="Proteomes" id="UP000192997">
    <property type="component" value="Unassembled WGS sequence"/>
</dbReference>
<name>A0A1X4GIY5_9CYAN</name>